<evidence type="ECO:0000313" key="3">
    <source>
        <dbReference type="Proteomes" id="UP000001203"/>
    </source>
</evidence>
<reference evidence="2 3" key="1">
    <citation type="journal article" date="2008" name="Proc. Natl. Acad. Sci. U.S.A.">
        <title>The genome of Cyanothece 51142, a unicellular diazotrophic cyanobacterium important in the marine nitrogen cycle.</title>
        <authorList>
            <person name="Welsh E.A."/>
            <person name="Liberton M."/>
            <person name="Stoeckel J."/>
            <person name="Loh T."/>
            <person name="Elvitigala T."/>
            <person name="Wang C."/>
            <person name="Wollam A."/>
            <person name="Fulton R.S."/>
            <person name="Clifton S.W."/>
            <person name="Jacobs J.M."/>
            <person name="Aurora R."/>
            <person name="Ghosh B.K."/>
            <person name="Sherman L.A."/>
            <person name="Smith R.D."/>
            <person name="Wilson R.K."/>
            <person name="Pakrasi H.B."/>
        </authorList>
    </citation>
    <scope>NUCLEOTIDE SEQUENCE [LARGE SCALE GENOMIC DNA]</scope>
    <source>
        <strain evidence="3">ATCC 51142 / BH68</strain>
    </source>
</reference>
<name>B1WRY5_CROS5</name>
<evidence type="ECO:0000256" key="1">
    <source>
        <dbReference type="SAM" id="SignalP"/>
    </source>
</evidence>
<organism evidence="2 3">
    <name type="scientific">Crocosphaera subtropica (strain ATCC 51142 / BH68)</name>
    <name type="common">Cyanothece sp. (strain ATCC 51142)</name>
    <dbReference type="NCBI Taxonomy" id="43989"/>
    <lineage>
        <taxon>Bacteria</taxon>
        <taxon>Bacillati</taxon>
        <taxon>Cyanobacteriota</taxon>
        <taxon>Cyanophyceae</taxon>
        <taxon>Oscillatoriophycideae</taxon>
        <taxon>Chroococcales</taxon>
        <taxon>Aphanothecaceae</taxon>
        <taxon>Crocosphaera</taxon>
        <taxon>Crocosphaera subtropica</taxon>
    </lineage>
</organism>
<proteinExistence type="predicted"/>
<feature type="chain" id="PRO_5002770394" evidence="1">
    <location>
        <begin position="30"/>
        <end position="296"/>
    </location>
</feature>
<evidence type="ECO:0000313" key="2">
    <source>
        <dbReference type="EMBL" id="ACB50179.1"/>
    </source>
</evidence>
<dbReference type="HOGENOM" id="CLU_939142_0_0_3"/>
<dbReference type="AlphaFoldDB" id="B1WRY5"/>
<dbReference type="KEGG" id="cyt:cce_0828"/>
<sequence length="296" mass="33103">MFKPTKIMGASLLASLLGTFTISPLSVFAQENLDNLVTDLCQTSIQVKLAVNREMTQNNGNNITFETVERSPLSRGQTSIRGQARVREGNNQRYLTYDCTVNVNEGLLSRSNYTFRDNLALSSTRLCQEELREAVEEDLNGSVTFNDRLETYYISNTEEGVRGTALVTQSPQEAQNYRFNCTVNIQRGDVTRISYTPTDETDNQIISNQRMINLCHNRIREEISTNQIDIGGIIGINLGTGSTIDFQGEPQIFNIANDQQRVEGSGVVTQGFQQRQVDYECTVNVERGTVSNATIQ</sequence>
<accession>B1WRY5</accession>
<dbReference type="Proteomes" id="UP000001203">
    <property type="component" value="Chromosome circular"/>
</dbReference>
<dbReference type="RefSeq" id="WP_012361478.1">
    <property type="nucleotide sequence ID" value="NC_010546.1"/>
</dbReference>
<gene>
    <name evidence="2" type="ordered locus">cce_0828</name>
</gene>
<protein>
    <submittedName>
        <fullName evidence="2">Uncharacterized protein</fullName>
    </submittedName>
</protein>
<dbReference type="EMBL" id="CP000806">
    <property type="protein sequence ID" value="ACB50179.1"/>
    <property type="molecule type" value="Genomic_DNA"/>
</dbReference>
<keyword evidence="1" id="KW-0732">Signal</keyword>
<feature type="signal peptide" evidence="1">
    <location>
        <begin position="1"/>
        <end position="29"/>
    </location>
</feature>
<dbReference type="eggNOG" id="ENOG503211S">
    <property type="taxonomic scope" value="Bacteria"/>
</dbReference>
<keyword evidence="3" id="KW-1185">Reference proteome</keyword>